<feature type="region of interest" description="Disordered" evidence="3">
    <location>
        <begin position="500"/>
        <end position="586"/>
    </location>
</feature>
<evidence type="ECO:0000256" key="3">
    <source>
        <dbReference type="SAM" id="MobiDB-lite"/>
    </source>
</evidence>
<feature type="domain" description="GH18" evidence="5">
    <location>
        <begin position="51"/>
        <end position="412"/>
    </location>
</feature>
<dbReference type="GO" id="GO:0008061">
    <property type="term" value="F:chitin binding"/>
    <property type="evidence" value="ECO:0007669"/>
    <property type="project" value="InterPro"/>
</dbReference>
<evidence type="ECO:0000259" key="5">
    <source>
        <dbReference type="PROSITE" id="PS51910"/>
    </source>
</evidence>
<evidence type="ECO:0000256" key="4">
    <source>
        <dbReference type="SAM" id="SignalP"/>
    </source>
</evidence>
<dbReference type="OrthoDB" id="73875at2759"/>
<dbReference type="Gene3D" id="3.20.20.80">
    <property type="entry name" value="Glycosidases"/>
    <property type="match status" value="1"/>
</dbReference>
<dbReference type="InterPro" id="IPR017853">
    <property type="entry name" value="GH"/>
</dbReference>
<dbReference type="PANTHER" id="PTHR11177:SF402">
    <property type="entry name" value="CHITINASE"/>
    <property type="match status" value="1"/>
</dbReference>
<dbReference type="GO" id="GO:0005975">
    <property type="term" value="P:carbohydrate metabolic process"/>
    <property type="evidence" value="ECO:0007669"/>
    <property type="project" value="InterPro"/>
</dbReference>
<feature type="chain" id="PRO_5024979184" description="chitinase" evidence="4">
    <location>
        <begin position="27"/>
        <end position="586"/>
    </location>
</feature>
<comment type="similarity">
    <text evidence="1">Belongs to the glycosyl hydrolase 18 family. Chitinase class V subfamily.</text>
</comment>
<keyword evidence="4" id="KW-0732">Signal</keyword>
<protein>
    <recommendedName>
        <fullName evidence="2">chitinase</fullName>
        <ecNumber evidence="2">3.2.1.14</ecNumber>
    </recommendedName>
</protein>
<dbReference type="Pfam" id="PF00704">
    <property type="entry name" value="Glyco_hydro_18"/>
    <property type="match status" value="1"/>
</dbReference>
<proteinExistence type="inferred from homology"/>
<dbReference type="InterPro" id="IPR001223">
    <property type="entry name" value="Glyco_hydro18_cat"/>
</dbReference>
<feature type="signal peptide" evidence="4">
    <location>
        <begin position="1"/>
        <end position="26"/>
    </location>
</feature>
<feature type="compositionally biased region" description="Acidic residues" evidence="3">
    <location>
        <begin position="568"/>
        <end position="586"/>
    </location>
</feature>
<feature type="region of interest" description="Disordered" evidence="3">
    <location>
        <begin position="425"/>
        <end position="487"/>
    </location>
</feature>
<organism evidence="6 7">
    <name type="scientific">Aspergillus bertholletiae</name>
    <dbReference type="NCBI Taxonomy" id="1226010"/>
    <lineage>
        <taxon>Eukaryota</taxon>
        <taxon>Fungi</taxon>
        <taxon>Dikarya</taxon>
        <taxon>Ascomycota</taxon>
        <taxon>Pezizomycotina</taxon>
        <taxon>Eurotiomycetes</taxon>
        <taxon>Eurotiomycetidae</taxon>
        <taxon>Eurotiales</taxon>
        <taxon>Aspergillaceae</taxon>
        <taxon>Aspergillus</taxon>
        <taxon>Aspergillus subgen. Circumdati</taxon>
    </lineage>
</organism>
<dbReference type="Gene3D" id="3.10.50.10">
    <property type="match status" value="1"/>
</dbReference>
<dbReference type="GO" id="GO:0008843">
    <property type="term" value="F:endochitinase activity"/>
    <property type="evidence" value="ECO:0007669"/>
    <property type="project" value="UniProtKB-EC"/>
</dbReference>
<dbReference type="InterPro" id="IPR011583">
    <property type="entry name" value="Chitinase_II/V-like_cat"/>
</dbReference>
<keyword evidence="7" id="KW-1185">Reference proteome</keyword>
<evidence type="ECO:0000313" key="7">
    <source>
        <dbReference type="Proteomes" id="UP000326198"/>
    </source>
</evidence>
<feature type="compositionally biased region" description="Polar residues" evidence="3">
    <location>
        <begin position="500"/>
        <end position="521"/>
    </location>
</feature>
<gene>
    <name evidence="6" type="ORF">BDV26DRAFT_288247</name>
</gene>
<keyword evidence="6" id="KW-0378">Hydrolase</keyword>
<evidence type="ECO:0000256" key="1">
    <source>
        <dbReference type="ARBA" id="ARBA00008682"/>
    </source>
</evidence>
<feature type="compositionally biased region" description="Low complexity" evidence="3">
    <location>
        <begin position="428"/>
        <end position="476"/>
    </location>
</feature>
<sequence>MISLFQSPNWRLLGVFLTCLVLQASSRSIPWDEGDSKSLEPRTCSGTSSAQRYIGYYNPRDGFLGCDALLPSDINVDPWTHIYVSFENPDYAKASVIAAKGYGDYEIWKNINGLKSIKPSLKTYLSFGRYTYASAWSNMTNTFESRKYFIDSAIIFMKQFGFNGLDLDITGPEYMLGGPDEKAIPTYRKNFVSLLKEFREAFGTTYGLTATISTTECGLTYLDLPGMIEHLDFLNFVTENHDDGCRDRSRSKGWQGDSSFENGLKVFKQAKIDPNKLSLMLRLNAVTHKFSKPDCQTLGCPWLTMDREGEEGSLGDIGECTRNRDKSFYEIERVMKKWSPEVHYNQSGLYNWFVYDGQMVQFDNAGTLKRKADLANKYCLGGLAMWDIRMGGPATLNNPNYMDPSDMSLRGAPVSDNGDQEFERFESMRASSSASASPTPSTSSTLSDSNIPSDSSMASAPSTPSASASTETSTDGSDTKEGLSCHPAIGSAHVPIAQQDCDSNSASSAPDSGQTPTNAEESTPLPIPTPTPLDSPSESIAISPKPTLSVIHRIGTPVDTSVMADYAEATDDDDEDNIPDESTDDP</sequence>
<dbReference type="Proteomes" id="UP000326198">
    <property type="component" value="Unassembled WGS sequence"/>
</dbReference>
<dbReference type="PANTHER" id="PTHR11177">
    <property type="entry name" value="CHITINASE"/>
    <property type="match status" value="1"/>
</dbReference>
<accession>A0A5N7BLL0</accession>
<dbReference type="AlphaFoldDB" id="A0A5N7BLL0"/>
<name>A0A5N7BLL0_9EURO</name>
<dbReference type="InterPro" id="IPR029070">
    <property type="entry name" value="Chitinase_insertion_sf"/>
</dbReference>
<dbReference type="EC" id="3.2.1.14" evidence="2"/>
<dbReference type="PROSITE" id="PS51910">
    <property type="entry name" value="GH18_2"/>
    <property type="match status" value="1"/>
</dbReference>
<dbReference type="SUPFAM" id="SSF51445">
    <property type="entry name" value="(Trans)glycosidases"/>
    <property type="match status" value="1"/>
</dbReference>
<dbReference type="EMBL" id="ML736160">
    <property type="protein sequence ID" value="KAE8382684.1"/>
    <property type="molecule type" value="Genomic_DNA"/>
</dbReference>
<dbReference type="SMART" id="SM00636">
    <property type="entry name" value="Glyco_18"/>
    <property type="match status" value="1"/>
</dbReference>
<evidence type="ECO:0000256" key="2">
    <source>
        <dbReference type="ARBA" id="ARBA00012729"/>
    </source>
</evidence>
<dbReference type="InterPro" id="IPR050314">
    <property type="entry name" value="Glycosyl_Hydrlase_18"/>
</dbReference>
<evidence type="ECO:0000313" key="6">
    <source>
        <dbReference type="EMBL" id="KAE8382684.1"/>
    </source>
</evidence>
<reference evidence="6 7" key="1">
    <citation type="submission" date="2019-04" db="EMBL/GenBank/DDBJ databases">
        <title>Friends and foes A comparative genomics studyof 23 Aspergillus species from section Flavi.</title>
        <authorList>
            <consortium name="DOE Joint Genome Institute"/>
            <person name="Kjaerbolling I."/>
            <person name="Vesth T."/>
            <person name="Frisvad J.C."/>
            <person name="Nybo J.L."/>
            <person name="Theobald S."/>
            <person name="Kildgaard S."/>
            <person name="Isbrandt T."/>
            <person name="Kuo A."/>
            <person name="Sato A."/>
            <person name="Lyhne E.K."/>
            <person name="Kogle M.E."/>
            <person name="Wiebenga A."/>
            <person name="Kun R.S."/>
            <person name="Lubbers R.J."/>
            <person name="Makela M.R."/>
            <person name="Barry K."/>
            <person name="Chovatia M."/>
            <person name="Clum A."/>
            <person name="Daum C."/>
            <person name="Haridas S."/>
            <person name="He G."/>
            <person name="LaButti K."/>
            <person name="Lipzen A."/>
            <person name="Mondo S."/>
            <person name="Riley R."/>
            <person name="Salamov A."/>
            <person name="Simmons B.A."/>
            <person name="Magnuson J.K."/>
            <person name="Henrissat B."/>
            <person name="Mortensen U.H."/>
            <person name="Larsen T.O."/>
            <person name="Devries R.P."/>
            <person name="Grigoriev I.V."/>
            <person name="Machida M."/>
            <person name="Baker S.E."/>
            <person name="Andersen M.R."/>
        </authorList>
    </citation>
    <scope>NUCLEOTIDE SEQUENCE [LARGE SCALE GENOMIC DNA]</scope>
    <source>
        <strain evidence="6 7">IBT 29228</strain>
    </source>
</reference>